<feature type="compositionally biased region" description="Basic and acidic residues" evidence="20">
    <location>
        <begin position="1812"/>
        <end position="1869"/>
    </location>
</feature>
<dbReference type="InterPro" id="IPR047565">
    <property type="entry name" value="Alpha-macroglob_thiol-ester_cl"/>
</dbReference>
<feature type="compositionally biased region" description="Basic and acidic residues" evidence="20">
    <location>
        <begin position="1736"/>
        <end position="1747"/>
    </location>
</feature>
<dbReference type="SMART" id="SM01360">
    <property type="entry name" value="A2M"/>
    <property type="match status" value="1"/>
</dbReference>
<dbReference type="Gene3D" id="1.50.10.20">
    <property type="match status" value="1"/>
</dbReference>
<reference evidence="23 24" key="1">
    <citation type="submission" date="2020-08" db="EMBL/GenBank/DDBJ databases">
        <title>Aphidius gifuensis genome sequencing and assembly.</title>
        <authorList>
            <person name="Du Z."/>
        </authorList>
    </citation>
    <scope>NUCLEOTIDE SEQUENCE [LARGE SCALE GENOMIC DNA]</scope>
    <source>
        <strain evidence="23">YNYX2018</strain>
        <tissue evidence="23">Adults</tissue>
    </source>
</reference>
<dbReference type="Gene3D" id="2.60.40.1940">
    <property type="match status" value="1"/>
</dbReference>
<feature type="compositionally biased region" description="Basic and acidic residues" evidence="20">
    <location>
        <begin position="2345"/>
        <end position="2363"/>
    </location>
</feature>
<evidence type="ECO:0000256" key="1">
    <source>
        <dbReference type="ARBA" id="ARBA00004609"/>
    </source>
</evidence>
<dbReference type="PANTHER" id="PTHR11412:SF136">
    <property type="entry name" value="CD109 ANTIGEN"/>
    <property type="match status" value="1"/>
</dbReference>
<feature type="region of interest" description="Disordered" evidence="20">
    <location>
        <begin position="2069"/>
        <end position="2118"/>
    </location>
</feature>
<evidence type="ECO:0000256" key="15">
    <source>
        <dbReference type="ARBA" id="ARBA00063008"/>
    </source>
</evidence>
<dbReference type="EMBL" id="JACMRX010000001">
    <property type="protein sequence ID" value="KAF7997990.1"/>
    <property type="molecule type" value="Genomic_DNA"/>
</dbReference>
<feature type="compositionally biased region" description="Basic and acidic residues" evidence="20">
    <location>
        <begin position="1681"/>
        <end position="1693"/>
    </location>
</feature>
<evidence type="ECO:0000256" key="9">
    <source>
        <dbReference type="ARBA" id="ARBA00023136"/>
    </source>
</evidence>
<keyword evidence="11" id="KW-0325">Glycoprotein</keyword>
<keyword evidence="5 21" id="KW-0732">Signal</keyword>
<dbReference type="InterPro" id="IPR011626">
    <property type="entry name" value="Alpha-macroglobulin_TED"/>
</dbReference>
<dbReference type="Gene3D" id="2.60.40.2950">
    <property type="match status" value="1"/>
</dbReference>
<sequence length="2461" mass="277376">MMKIFLLCCFIATVTSEPYYTVIAPKVVRPNSEYHVAVSTSGVSTPMTIAVELNGDLDNGDTFGVAHQDPVEPYTTRIFKLDIGDTTPGRYKLTARGLTGFIFVNSTDVDYVHKSYSVFIQTDRAIYKPGHKVLFRCVVLDSRLRPVLNKQLDVYVTDGNENRIKQWNREPISRGIFTGEIELSTSPVLGDWNIIAKIGDQTFEKGFQVAEYVLPKFEVTIDAPEHSTFKEGKIPITVHAKYTYGKPLKGEATIMAYPDIFSGVLQPIYQAPSRKVIQIDGKVTVDFDIMSELNLSDEYERPITIDVAVEEALTGRRQNVSKQITLHKYKYTMELIKTSEYYKPGLKYTAFIKLAHHDGSPVRDVTNPVIISYGYTFNQSHYTNISRMLDDNGMIELDFYPPLESDNDALPLNIEAEYLNLHEWFPSTNQAMSRSNNYIQAVLKTINPKVNHDILIEVNSTSPLKYLSYEVLGRGDILTAGSIYIDDKNIASFRFLATYVMAPTAHVLVYYTREDGEIIADSLDVELDGTFQNFVDIKVGRDEVGPGETVDLTITSKPNSYVGILGVDQRSLLLKSGNDISHAQVMKELRSYDKVEESPYTDMLIDRSFWRPGSATAQDVFMKSGTVVLTNAYVHENFPIRQPGYREGRVRGNFHDLSTLKPDIGPPVRYRFATRPPLAGPYAFSRIPTPVWNRPRVFLMHDISNTWLFTDFSSGVKGETMLKRTVPDSITSWILSAFSVDSTYGLGLMDSSRKLRVFKPFFISVDLPYSVMRGEIVAIPIVVFNYMSRDTTAEVTLEHAGQFEFAEVSNEVNDTPKLELFRKKTVQVKANSGSTVSFMIIPRELGYISIKVTAASKVAGDSVEHKLLVKAEGETQYRNRAVFLDLRNTRTIKTNISVDIPKNIVPGSEHVEISAVGDILGPSIPNLDNLIKLPYGCGEQNMLNLVPNIVVLNYLKNTNQLTQAIQGKAMRYLEIGYQQELTYRHKDGSFSAFGMSDNSGSTWLTAFVAKSFKQASQYIIVEDRIINDALLWLTNVQAPNGSFPEVGQVSHKDMQGGAAKGLALTAYTLTAFLENPEAAGRYRNSVNRGVDYIAANIEELDDIYALSLCTYVLNLAKHINEDVAFNLLESKSMTKDDMKWWSKPVSKDDKNPWFGTLTRSADVEMTSYALLTYLNRNLISDSIPVMKWLVKQRNPEGGFSSTQDTVVGIYALSKLGEKLLTRNNNIAITINYEGGGQSQMNINPANAMILQKHVLPRKTRIVNITATGSGFSIIQVSSYYNLNVTGAWPLFTLDPQVDHKSNENHLSLSVCSGFVKTKESNESNMAVMEISLPSGFTIDLDALPSLENSQHVKRVETKNGDTMVVLYFDKMVTAEYCPTLSAFRTHKVAKQKPVPVTIYDYYDSSRRAQVFYEPNVKTNLCDICNGEDCGDICVGEQGKQNNNKNQSSSLTFSLYGTKKNDNQSDIEIKMRRKSERNKTKSSPEKKPEKPTRKSTRRRTKKSPSTSPERGDNSNDGIDNNKNDNKEQTPFKRQTRLRSRESTPTKIIPSTTQTPTAAAATTTSGLMSPVIEETDTKVTSTEPTTPKKQDEVDESGGSVWKVARADASPGQIQKLKICRQRNLSETSDVSLSKKRSSKWQDYSDGVAESADSADEPPTTSNDGIKINNDTTIDDTTSITGRDSGEEVSDRKEIPSDDITTVNMSDVKKNIDKQQQQQQRDDGDKDDHDDDEGQGQKPAKENEDNKDDVSESTTTIPTPATTTAAAVVDDDDDDVSSKEDIKANVQKNDDDKEPEKLDEDKDESTKQETTQDNNNDKKQSTIDDTVKSSTESDDKIIEEKSIVNEEIKKDSVPIVEDEKKINEDKIKEKKVSPSSSDNDEDNKKKSESSDNKTNDESKNEITTSTRPVRLTRRKHRDKYRDSSNSESGDSDDEPRRRNRKTSEADNKKVKIEKDKNEDVKINKNIETKNIEKEQQKDINNEKTEIIKNEKIDNTKREKSESPEEHLDIHADTENDKEKLSDAEENNDCNKKTTNDNSDEIKNQQIDDVKSETIEKIQTIIKPAKVCLKRTYSRASVDVKKDDGDSLNDPSQDKENHVSESPKVIPKRRRWGTSVLGTDTTPVLSISTDSLQALVPGAKPLSMSEVRLTKDDDEVREHRREQEKHHEINNGDEDKEEHELVKNDSSRDNQLARRKISIVKDTSQLPSPSSPSGAQVTNVLFIKNLVRPFTMTQLKELLSRTGTIIENGFWMDRIKSKAYVEYMNEDQAFETRQALHGISWPISNPKKLVVEYATKEAMNEAKELFKDQPVAKKVEAVSTGDNWPNSWDDKTNTTTKVTVVREWDLGKEDDQHNLKDKEREKKDNDSKKRKQRSRSPLNDSHLPAPARKFKKKEDDAPPAKLLDDLFKKTKATPCIYWLPLTNEQIVVKEEMRRKAMAENARRLEEFRRGGNRDNNRRHGRSPRK</sequence>
<evidence type="ECO:0000256" key="4">
    <source>
        <dbReference type="ARBA" id="ARBA00022622"/>
    </source>
</evidence>
<feature type="compositionally biased region" description="Basic and acidic residues" evidence="20">
    <location>
        <begin position="1476"/>
        <end position="1491"/>
    </location>
</feature>
<dbReference type="InterPro" id="IPR013783">
    <property type="entry name" value="Ig-like_fold"/>
</dbReference>
<dbReference type="InterPro" id="IPR000504">
    <property type="entry name" value="RRM_dom"/>
</dbReference>
<dbReference type="SMART" id="SM01359">
    <property type="entry name" value="A2M_N_2"/>
    <property type="match status" value="1"/>
</dbReference>
<feature type="chain" id="PRO_5032373587" description="CD109 antigen" evidence="21">
    <location>
        <begin position="17"/>
        <end position="2461"/>
    </location>
</feature>
<dbReference type="SMART" id="SM01361">
    <property type="entry name" value="A2M_recep"/>
    <property type="match status" value="1"/>
</dbReference>
<dbReference type="FunFam" id="2.60.40.10:FF:000155">
    <property type="entry name" value="complement C3 isoform X1"/>
    <property type="match status" value="1"/>
</dbReference>
<dbReference type="InterPro" id="IPR035979">
    <property type="entry name" value="RBD_domain_sf"/>
</dbReference>
<feature type="compositionally biased region" description="Polar residues" evidence="20">
    <location>
        <begin position="1620"/>
        <end position="1629"/>
    </location>
</feature>
<evidence type="ECO:0000259" key="22">
    <source>
        <dbReference type="PROSITE" id="PS50102"/>
    </source>
</evidence>
<dbReference type="InterPro" id="IPR050473">
    <property type="entry name" value="A2M/Complement_sys"/>
</dbReference>
<evidence type="ECO:0000256" key="2">
    <source>
        <dbReference type="ARBA" id="ARBA00010952"/>
    </source>
</evidence>
<feature type="region of interest" description="Disordered" evidence="20">
    <location>
        <begin position="1454"/>
        <end position="1597"/>
    </location>
</feature>
<organism evidence="23 24">
    <name type="scientific">Aphidius gifuensis</name>
    <name type="common">Parasitoid wasp</name>
    <dbReference type="NCBI Taxonomy" id="684658"/>
    <lineage>
        <taxon>Eukaryota</taxon>
        <taxon>Metazoa</taxon>
        <taxon>Ecdysozoa</taxon>
        <taxon>Arthropoda</taxon>
        <taxon>Hexapoda</taxon>
        <taxon>Insecta</taxon>
        <taxon>Pterygota</taxon>
        <taxon>Neoptera</taxon>
        <taxon>Endopterygota</taxon>
        <taxon>Hymenoptera</taxon>
        <taxon>Apocrita</taxon>
        <taxon>Ichneumonoidea</taxon>
        <taxon>Braconidae</taxon>
        <taxon>Aphidiinae</taxon>
        <taxon>Aphidius</taxon>
    </lineage>
</organism>
<dbReference type="InterPro" id="IPR019742">
    <property type="entry name" value="MacrogloblnA2_CS"/>
</dbReference>
<evidence type="ECO:0000256" key="7">
    <source>
        <dbReference type="ARBA" id="ARBA00022884"/>
    </source>
</evidence>
<evidence type="ECO:0000256" key="20">
    <source>
        <dbReference type="SAM" id="MobiDB-lite"/>
    </source>
</evidence>
<dbReference type="InterPro" id="IPR036595">
    <property type="entry name" value="A-macroglobulin_rcpt-bd_sf"/>
</dbReference>
<feature type="compositionally biased region" description="Basic and acidic residues" evidence="20">
    <location>
        <begin position="1508"/>
        <end position="1529"/>
    </location>
</feature>
<dbReference type="Gene3D" id="2.20.130.20">
    <property type="match status" value="2"/>
</dbReference>
<evidence type="ECO:0000256" key="3">
    <source>
        <dbReference type="ARBA" id="ARBA00022475"/>
    </source>
</evidence>
<dbReference type="Gene3D" id="2.60.40.690">
    <property type="entry name" value="Alpha-macroglobulin, receptor-binding domain"/>
    <property type="match status" value="1"/>
</dbReference>
<keyword evidence="3" id="KW-1003">Cell membrane</keyword>
<feature type="region of interest" description="Disordered" evidence="20">
    <location>
        <begin position="2438"/>
        <end position="2461"/>
    </location>
</feature>
<evidence type="ECO:0000256" key="5">
    <source>
        <dbReference type="ARBA" id="ARBA00022729"/>
    </source>
</evidence>
<dbReference type="SUPFAM" id="SSF49410">
    <property type="entry name" value="Alpha-macroglobulin receptor domain"/>
    <property type="match status" value="1"/>
</dbReference>
<comment type="subcellular location">
    <subcellularLocation>
        <location evidence="1">Cell membrane</location>
        <topology evidence="1">Lipid-anchor</topology>
        <topology evidence="1">GPI-anchor</topology>
    </subcellularLocation>
</comment>
<gene>
    <name evidence="23" type="ORF">HCN44_009388</name>
</gene>
<feature type="compositionally biased region" description="Basic and acidic residues" evidence="20">
    <location>
        <begin position="2088"/>
        <end position="2097"/>
    </location>
</feature>
<dbReference type="PANTHER" id="PTHR11412">
    <property type="entry name" value="MACROGLOBULIN / COMPLEMENT"/>
    <property type="match status" value="1"/>
</dbReference>
<accession>A0A834Y4K2</accession>
<feature type="compositionally biased region" description="Basic residues" evidence="20">
    <location>
        <begin position="1492"/>
        <end position="1501"/>
    </location>
</feature>
<keyword evidence="6" id="KW-0391">Immunity</keyword>
<keyword evidence="12" id="KW-0449">Lipoprotein</keyword>
<dbReference type="InterPro" id="IPR002890">
    <property type="entry name" value="MG2"/>
</dbReference>
<dbReference type="GO" id="GO:0004866">
    <property type="term" value="F:endopeptidase inhibitor activity"/>
    <property type="evidence" value="ECO:0007669"/>
    <property type="project" value="InterPro"/>
</dbReference>
<dbReference type="Pfam" id="PF16294">
    <property type="entry name" value="RSB_motif"/>
    <property type="match status" value="1"/>
</dbReference>
<dbReference type="Proteomes" id="UP000639338">
    <property type="component" value="Unassembled WGS sequence"/>
</dbReference>
<dbReference type="Pfam" id="PF00207">
    <property type="entry name" value="A2M"/>
    <property type="match status" value="1"/>
</dbReference>
<dbReference type="SUPFAM" id="SSF54928">
    <property type="entry name" value="RNA-binding domain, RBD"/>
    <property type="match status" value="1"/>
</dbReference>
<dbReference type="GO" id="GO:0098552">
    <property type="term" value="C:side of membrane"/>
    <property type="evidence" value="ECO:0007669"/>
    <property type="project" value="UniProtKB-KW"/>
</dbReference>
<dbReference type="Pfam" id="PF07703">
    <property type="entry name" value="A2M_BRD"/>
    <property type="match status" value="1"/>
</dbReference>
<keyword evidence="10" id="KW-1015">Disulfide bond</keyword>
<feature type="region of interest" description="Disordered" evidence="20">
    <location>
        <begin position="2345"/>
        <end position="2393"/>
    </location>
</feature>
<dbReference type="Pfam" id="PF07678">
    <property type="entry name" value="TED_complement"/>
    <property type="match status" value="1"/>
</dbReference>
<evidence type="ECO:0000256" key="18">
    <source>
        <dbReference type="ARBA" id="ARBA00078071"/>
    </source>
</evidence>
<feature type="region of interest" description="Disordered" evidence="20">
    <location>
        <begin position="1620"/>
        <end position="2049"/>
    </location>
</feature>
<feature type="compositionally biased region" description="Basic and acidic residues" evidence="20">
    <location>
        <begin position="1458"/>
        <end position="1469"/>
    </location>
</feature>
<dbReference type="SMART" id="SM01419">
    <property type="entry name" value="Thiol-ester_cl"/>
    <property type="match status" value="1"/>
</dbReference>
<comment type="caution">
    <text evidence="23">The sequence shown here is derived from an EMBL/GenBank/DDBJ whole genome shotgun (WGS) entry which is preliminary data.</text>
</comment>
<dbReference type="InterPro" id="IPR012677">
    <property type="entry name" value="Nucleotide-bd_a/b_plait_sf"/>
</dbReference>
<dbReference type="Gene3D" id="2.60.120.1540">
    <property type="match status" value="1"/>
</dbReference>
<feature type="compositionally biased region" description="Basic and acidic residues" evidence="20">
    <location>
        <begin position="1879"/>
        <end position="1897"/>
    </location>
</feature>
<proteinExistence type="inferred from homology"/>
<feature type="compositionally biased region" description="Basic and acidic residues" evidence="20">
    <location>
        <begin position="2174"/>
        <end position="2188"/>
    </location>
</feature>
<evidence type="ECO:0000256" key="19">
    <source>
        <dbReference type="PROSITE-ProRule" id="PRU00176"/>
    </source>
</evidence>
<evidence type="ECO:0000256" key="8">
    <source>
        <dbReference type="ARBA" id="ARBA00022966"/>
    </source>
</evidence>
<dbReference type="InterPro" id="IPR011625">
    <property type="entry name" value="A2M_N_BRD"/>
</dbReference>
<feature type="compositionally biased region" description="Low complexity" evidence="20">
    <location>
        <begin position="1550"/>
        <end position="1562"/>
    </location>
</feature>
<dbReference type="InterPro" id="IPR032552">
    <property type="entry name" value="RSB_motif"/>
</dbReference>
<feature type="compositionally biased region" description="Low complexity" evidence="20">
    <location>
        <begin position="1749"/>
        <end position="1765"/>
    </location>
</feature>
<evidence type="ECO:0000256" key="16">
    <source>
        <dbReference type="ARBA" id="ARBA00063781"/>
    </source>
</evidence>
<dbReference type="InterPro" id="IPR034257">
    <property type="entry name" value="Acinus_RRM"/>
</dbReference>
<comment type="subunit">
    <text evidence="15">Heterodimer; disulfide-linked. Interacts with TGFB1 and TGFBR1. Forms a heteromeric complex with TGFBR1, TGFBR2 and TGFBR3 in a ligand-independent manner.</text>
</comment>
<feature type="compositionally biased region" description="Low complexity" evidence="20">
    <location>
        <begin position="1660"/>
        <end position="1680"/>
    </location>
</feature>
<dbReference type="GO" id="GO:0005886">
    <property type="term" value="C:plasma membrane"/>
    <property type="evidence" value="ECO:0007669"/>
    <property type="project" value="UniProtKB-SubCell"/>
</dbReference>
<dbReference type="SUPFAM" id="SSF48239">
    <property type="entry name" value="Terpenoid cyclases/Protein prenyltransferases"/>
    <property type="match status" value="1"/>
</dbReference>
<dbReference type="Pfam" id="PF01835">
    <property type="entry name" value="MG2"/>
    <property type="match status" value="1"/>
</dbReference>
<keyword evidence="4" id="KW-0336">GPI-anchor</keyword>
<dbReference type="FunFam" id="1.50.10.20:FF:000001">
    <property type="entry name" value="CD109 isoform 1"/>
    <property type="match status" value="1"/>
</dbReference>
<dbReference type="Gene3D" id="3.30.70.330">
    <property type="match status" value="1"/>
</dbReference>
<dbReference type="InterPro" id="IPR041555">
    <property type="entry name" value="MG3"/>
</dbReference>
<dbReference type="InterPro" id="IPR001599">
    <property type="entry name" value="Macroglobln_a2"/>
</dbReference>
<dbReference type="Gene3D" id="2.60.40.1930">
    <property type="match status" value="2"/>
</dbReference>
<name>A0A834Y4K2_APHGI</name>
<evidence type="ECO:0000256" key="17">
    <source>
        <dbReference type="ARBA" id="ARBA00069665"/>
    </source>
</evidence>
<evidence type="ECO:0000256" key="21">
    <source>
        <dbReference type="SAM" id="SignalP"/>
    </source>
</evidence>
<feature type="compositionally biased region" description="Basic and acidic residues" evidence="20">
    <location>
        <begin position="2144"/>
        <end position="2166"/>
    </location>
</feature>
<dbReference type="Pfam" id="PF07677">
    <property type="entry name" value="A2M_recep"/>
    <property type="match status" value="1"/>
</dbReference>
<feature type="compositionally biased region" description="Basic and acidic residues" evidence="20">
    <location>
        <begin position="1773"/>
        <end position="1804"/>
    </location>
</feature>
<feature type="region of interest" description="Disordered" evidence="20">
    <location>
        <begin position="2139"/>
        <end position="2189"/>
    </location>
</feature>
<comment type="subunit">
    <text evidence="16">Heterodimer of a TEP1-N chain and an TEP1-C chain non-covalently linked. Forms a complex composed of TEP1-N and TEP1-C heterodimer, LRIM1 and APL1C; the interaction stabilizes TEP1-N and TEP1-C heterodimer, prevents its binding to tissues while circulating in the hemolymph and protects the thioester bond from hydrolysis. Mature TEP1 and to a lesser extent full-length TEP1 interact with SPCLIP1; the interaction is induced by microbial infection.</text>
</comment>
<evidence type="ECO:0000256" key="14">
    <source>
        <dbReference type="ARBA" id="ARBA00057615"/>
    </source>
</evidence>
<dbReference type="PROSITE" id="PS50102">
    <property type="entry name" value="RRM"/>
    <property type="match status" value="1"/>
</dbReference>
<dbReference type="GO" id="GO:0005615">
    <property type="term" value="C:extracellular space"/>
    <property type="evidence" value="ECO:0007669"/>
    <property type="project" value="InterPro"/>
</dbReference>
<keyword evidence="8" id="KW-0882">Thioester bond</keyword>
<feature type="domain" description="RRM" evidence="22">
    <location>
        <begin position="2215"/>
        <end position="2292"/>
    </location>
</feature>
<evidence type="ECO:0000256" key="11">
    <source>
        <dbReference type="ARBA" id="ARBA00023180"/>
    </source>
</evidence>
<dbReference type="InterPro" id="IPR008930">
    <property type="entry name" value="Terpenoid_cyclase/PrenylTrfase"/>
</dbReference>
<comment type="similarity">
    <text evidence="2">Belongs to the protease inhibitor I39 (alpha-2-macroglobulin) family.</text>
</comment>
<dbReference type="CDD" id="cd12432">
    <property type="entry name" value="RRM_ACINU"/>
    <property type="match status" value="1"/>
</dbReference>
<feature type="compositionally biased region" description="Basic and acidic residues" evidence="20">
    <location>
        <begin position="1938"/>
        <end position="2049"/>
    </location>
</feature>
<keyword evidence="9" id="KW-0472">Membrane</keyword>
<evidence type="ECO:0000313" key="23">
    <source>
        <dbReference type="EMBL" id="KAF7997990.1"/>
    </source>
</evidence>
<dbReference type="OrthoDB" id="9998011at2759"/>
<evidence type="ECO:0000256" key="13">
    <source>
        <dbReference type="ARBA" id="ARBA00056820"/>
    </source>
</evidence>
<feature type="signal peptide" evidence="21">
    <location>
        <begin position="1"/>
        <end position="16"/>
    </location>
</feature>
<dbReference type="GO" id="GO:0003723">
    <property type="term" value="F:RNA binding"/>
    <property type="evidence" value="ECO:0007669"/>
    <property type="project" value="UniProtKB-UniRule"/>
</dbReference>
<dbReference type="FunFam" id="2.60.40.1930:FF:000001">
    <property type="entry name" value="CD109 isoform 3"/>
    <property type="match status" value="1"/>
</dbReference>
<dbReference type="PROSITE" id="PS00477">
    <property type="entry name" value="ALPHA_2_MACROGLOBULIN"/>
    <property type="match status" value="1"/>
</dbReference>
<keyword evidence="7 19" id="KW-0694">RNA-binding</keyword>
<evidence type="ECO:0000256" key="10">
    <source>
        <dbReference type="ARBA" id="ARBA00023157"/>
    </source>
</evidence>
<dbReference type="CDD" id="cd02897">
    <property type="entry name" value="A2M_2"/>
    <property type="match status" value="1"/>
</dbReference>
<protein>
    <recommendedName>
        <fullName evidence="17">CD109 antigen</fullName>
    </recommendedName>
    <alternativeName>
        <fullName evidence="18">TEP1-F</fullName>
    </alternativeName>
</protein>
<dbReference type="InterPro" id="IPR009048">
    <property type="entry name" value="A-macroglobulin_rcpt-bd"/>
</dbReference>
<evidence type="ECO:0000313" key="24">
    <source>
        <dbReference type="Proteomes" id="UP000639338"/>
    </source>
</evidence>
<keyword evidence="24" id="KW-1185">Reference proteome</keyword>
<dbReference type="InterPro" id="IPR041813">
    <property type="entry name" value="A2M_TED"/>
</dbReference>
<dbReference type="Pfam" id="PF17791">
    <property type="entry name" value="MG3"/>
    <property type="match status" value="1"/>
</dbReference>
<dbReference type="Gene3D" id="2.60.40.10">
    <property type="entry name" value="Immunoglobulins"/>
    <property type="match status" value="2"/>
</dbReference>
<evidence type="ECO:0000256" key="6">
    <source>
        <dbReference type="ARBA" id="ARBA00022859"/>
    </source>
</evidence>
<comment type="function">
    <text evidence="13">Modulates negatively TGFB1 signaling in keratinocytes.</text>
</comment>
<evidence type="ECO:0000256" key="12">
    <source>
        <dbReference type="ARBA" id="ARBA00023288"/>
    </source>
</evidence>
<dbReference type="GO" id="GO:0002376">
    <property type="term" value="P:immune system process"/>
    <property type="evidence" value="ECO:0007669"/>
    <property type="project" value="UniProtKB-KW"/>
</dbReference>
<comment type="function">
    <text evidence="14">Binds covalently through a thioester bond to the pathogen surface resulting in pathogen clearance.</text>
</comment>
<feature type="compositionally biased region" description="Basic and acidic residues" evidence="20">
    <location>
        <begin position="2438"/>
        <end position="2453"/>
    </location>
</feature>